<sequence length="241" mass="27667">MTQLNCIAVDDEPLALTLVCKFIEQTPFLKLEGRYSSAIEALKALHSLEIQVIFMDIQMPDLNGMELARILSQDRSDTAPRIIFTSAYNNFALESYKVDALDYLLKPFNYDEFLRAAQKAKSYFEKAAASTVTVEQDYLFLKVEFRWVKVFLNEILYVEGVKDYVKVHLEGGKSIMSLNTMKSMEEKLPSSQFMRVNRSYIISLGKISAITKTSVQINDMNIPVGESHKEAFIRFIKDWIK</sequence>
<organism evidence="4 5">
    <name type="scientific">Filimonas effusa</name>
    <dbReference type="NCBI Taxonomy" id="2508721"/>
    <lineage>
        <taxon>Bacteria</taxon>
        <taxon>Pseudomonadati</taxon>
        <taxon>Bacteroidota</taxon>
        <taxon>Chitinophagia</taxon>
        <taxon>Chitinophagales</taxon>
        <taxon>Chitinophagaceae</taxon>
        <taxon>Filimonas</taxon>
    </lineage>
</organism>
<dbReference type="SUPFAM" id="SSF52172">
    <property type="entry name" value="CheY-like"/>
    <property type="match status" value="1"/>
</dbReference>
<evidence type="ECO:0000313" key="4">
    <source>
        <dbReference type="EMBL" id="RXK83327.1"/>
    </source>
</evidence>
<dbReference type="Pfam" id="PF04397">
    <property type="entry name" value="LytTR"/>
    <property type="match status" value="1"/>
</dbReference>
<evidence type="ECO:0000259" key="3">
    <source>
        <dbReference type="PROSITE" id="PS50930"/>
    </source>
</evidence>
<proteinExistence type="predicted"/>
<dbReference type="Pfam" id="PF00072">
    <property type="entry name" value="Response_reg"/>
    <property type="match status" value="1"/>
</dbReference>
<dbReference type="RefSeq" id="WP_129004380.1">
    <property type="nucleotide sequence ID" value="NZ_SDHZ01000002.1"/>
</dbReference>
<feature type="domain" description="Response regulatory" evidence="2">
    <location>
        <begin position="5"/>
        <end position="121"/>
    </location>
</feature>
<dbReference type="Gene3D" id="2.40.50.1020">
    <property type="entry name" value="LytTr DNA-binding domain"/>
    <property type="match status" value="1"/>
</dbReference>
<evidence type="ECO:0000256" key="1">
    <source>
        <dbReference type="PROSITE-ProRule" id="PRU00169"/>
    </source>
</evidence>
<dbReference type="Gene3D" id="3.40.50.2300">
    <property type="match status" value="1"/>
</dbReference>
<dbReference type="AlphaFoldDB" id="A0A4Q1D6N9"/>
<reference evidence="4 5" key="1">
    <citation type="submission" date="2019-01" db="EMBL/GenBank/DDBJ databases">
        <title>Filimonas sp. strain TTM-71.</title>
        <authorList>
            <person name="Chen W.-M."/>
        </authorList>
    </citation>
    <scope>NUCLEOTIDE SEQUENCE [LARGE SCALE GENOMIC DNA]</scope>
    <source>
        <strain evidence="4 5">TTM-71</strain>
    </source>
</reference>
<dbReference type="InterPro" id="IPR001789">
    <property type="entry name" value="Sig_transdc_resp-reg_receiver"/>
</dbReference>
<name>A0A4Q1D6N9_9BACT</name>
<dbReference type="InterPro" id="IPR046947">
    <property type="entry name" value="LytR-like"/>
</dbReference>
<dbReference type="GO" id="GO:0000156">
    <property type="term" value="F:phosphorelay response regulator activity"/>
    <property type="evidence" value="ECO:0007669"/>
    <property type="project" value="InterPro"/>
</dbReference>
<dbReference type="OrthoDB" id="1646880at2"/>
<keyword evidence="5" id="KW-1185">Reference proteome</keyword>
<comment type="caution">
    <text evidence="4">The sequence shown here is derived from an EMBL/GenBank/DDBJ whole genome shotgun (WGS) entry which is preliminary data.</text>
</comment>
<dbReference type="PANTHER" id="PTHR37299">
    <property type="entry name" value="TRANSCRIPTIONAL REGULATOR-RELATED"/>
    <property type="match status" value="1"/>
</dbReference>
<dbReference type="GO" id="GO:0003677">
    <property type="term" value="F:DNA binding"/>
    <property type="evidence" value="ECO:0007669"/>
    <property type="project" value="InterPro"/>
</dbReference>
<dbReference type="SMART" id="SM00448">
    <property type="entry name" value="REC"/>
    <property type="match status" value="1"/>
</dbReference>
<dbReference type="InterPro" id="IPR011006">
    <property type="entry name" value="CheY-like_superfamily"/>
</dbReference>
<gene>
    <name evidence="4" type="ORF">ESB13_14580</name>
</gene>
<dbReference type="PROSITE" id="PS50930">
    <property type="entry name" value="HTH_LYTTR"/>
    <property type="match status" value="1"/>
</dbReference>
<keyword evidence="1" id="KW-0597">Phosphoprotein</keyword>
<evidence type="ECO:0000259" key="2">
    <source>
        <dbReference type="PROSITE" id="PS50110"/>
    </source>
</evidence>
<evidence type="ECO:0000313" key="5">
    <source>
        <dbReference type="Proteomes" id="UP000290545"/>
    </source>
</evidence>
<dbReference type="PANTHER" id="PTHR37299:SF1">
    <property type="entry name" value="STAGE 0 SPORULATION PROTEIN A HOMOLOG"/>
    <property type="match status" value="1"/>
</dbReference>
<dbReference type="PROSITE" id="PS50110">
    <property type="entry name" value="RESPONSE_REGULATORY"/>
    <property type="match status" value="1"/>
</dbReference>
<dbReference type="EMBL" id="SDHZ01000002">
    <property type="protein sequence ID" value="RXK83327.1"/>
    <property type="molecule type" value="Genomic_DNA"/>
</dbReference>
<accession>A0A4Q1D6N9</accession>
<dbReference type="InterPro" id="IPR007492">
    <property type="entry name" value="LytTR_DNA-bd_dom"/>
</dbReference>
<feature type="modified residue" description="4-aspartylphosphate" evidence="1">
    <location>
        <position position="56"/>
    </location>
</feature>
<feature type="domain" description="HTH LytTR-type" evidence="3">
    <location>
        <begin position="139"/>
        <end position="207"/>
    </location>
</feature>
<dbReference type="SMART" id="SM00850">
    <property type="entry name" value="LytTR"/>
    <property type="match status" value="1"/>
</dbReference>
<protein>
    <submittedName>
        <fullName evidence="4">Response regulator transcription factor</fullName>
    </submittedName>
</protein>
<dbReference type="Proteomes" id="UP000290545">
    <property type="component" value="Unassembled WGS sequence"/>
</dbReference>